<dbReference type="EMBL" id="NBCO01000002">
    <property type="protein sequence ID" value="ORC92806.1"/>
    <property type="molecule type" value="Genomic_DNA"/>
</dbReference>
<dbReference type="PANTHER" id="PTHR15460:SF3">
    <property type="entry name" value="PEROXISOMAL MEMBRANE PROTEIN 4"/>
    <property type="match status" value="1"/>
</dbReference>
<dbReference type="STRING" id="67003.A0A1X0P776"/>
<dbReference type="OrthoDB" id="39659at2759"/>
<dbReference type="AlphaFoldDB" id="A0A1X0P776"/>
<evidence type="ECO:0000256" key="1">
    <source>
        <dbReference type="SAM" id="Phobius"/>
    </source>
</evidence>
<comment type="caution">
    <text evidence="2">The sequence shown here is derived from an EMBL/GenBank/DDBJ whole genome shotgun (WGS) entry which is preliminary data.</text>
</comment>
<evidence type="ECO:0000313" key="2">
    <source>
        <dbReference type="EMBL" id="ORC92806.1"/>
    </source>
</evidence>
<feature type="transmembrane region" description="Helical" evidence="1">
    <location>
        <begin position="53"/>
        <end position="72"/>
    </location>
</feature>
<proteinExistence type="predicted"/>
<gene>
    <name evidence="2" type="ORF">TM35_000021320</name>
</gene>
<feature type="transmembrane region" description="Helical" evidence="1">
    <location>
        <begin position="78"/>
        <end position="96"/>
    </location>
</feature>
<dbReference type="RefSeq" id="XP_028886872.1">
    <property type="nucleotide sequence ID" value="XM_029021450.1"/>
</dbReference>
<reference evidence="2 3" key="1">
    <citation type="submission" date="2017-03" db="EMBL/GenBank/DDBJ databases">
        <title>An alternative strategy for trypanosome survival in the mammalian bloodstream revealed through genome and transcriptome analysis of the ubiquitous bovine parasite Trypanosoma (Megatrypanum) theileri.</title>
        <authorList>
            <person name="Kelly S."/>
            <person name="Ivens A."/>
            <person name="Mott A."/>
            <person name="O'Neill E."/>
            <person name="Emms D."/>
            <person name="Macleod O."/>
            <person name="Voorheis P."/>
            <person name="Matthews J."/>
            <person name="Matthews K."/>
            <person name="Carrington M."/>
        </authorList>
    </citation>
    <scope>NUCLEOTIDE SEQUENCE [LARGE SCALE GENOMIC DNA]</scope>
    <source>
        <strain evidence="2">Edinburgh</strain>
    </source>
</reference>
<name>A0A1X0P776_9TRYP</name>
<keyword evidence="1" id="KW-0812">Transmembrane</keyword>
<dbReference type="GO" id="GO:0005778">
    <property type="term" value="C:peroxisomal membrane"/>
    <property type="evidence" value="ECO:0007669"/>
    <property type="project" value="TreeGrafter"/>
</dbReference>
<evidence type="ECO:0000313" key="3">
    <source>
        <dbReference type="Proteomes" id="UP000192257"/>
    </source>
</evidence>
<keyword evidence="3" id="KW-1185">Reference proteome</keyword>
<keyword evidence="1" id="KW-1133">Transmembrane helix</keyword>
<protein>
    <submittedName>
        <fullName evidence="2">Peroxisomal membrane protein 4</fullName>
    </submittedName>
</protein>
<dbReference type="VEuPathDB" id="TriTrypDB:TM35_000021320"/>
<sequence>MSSTSPAAPPPAAALRLVDDMIRSGRYKLLLDAVKGFRNGFVYGARIRAPHALVLNIVWTHAPLAVILRRVFTATRRHAVALGATGLTVSLLRGLLARLEGGQRVWHSALAGFIVGCAFWGEQTPVAVQMALYILSRIISAGVCILAERHNIKLTPTAFRLCSGVLWMIVMPLFFFHGEALQPSMRTSMKYIYQDNEKYTSWYDLICVNSETSF</sequence>
<dbReference type="Proteomes" id="UP000192257">
    <property type="component" value="Unassembled WGS sequence"/>
</dbReference>
<keyword evidence="1" id="KW-0472">Membrane</keyword>
<feature type="transmembrane region" description="Helical" evidence="1">
    <location>
        <begin position="127"/>
        <end position="146"/>
    </location>
</feature>
<organism evidence="2 3">
    <name type="scientific">Trypanosoma theileri</name>
    <dbReference type="NCBI Taxonomy" id="67003"/>
    <lineage>
        <taxon>Eukaryota</taxon>
        <taxon>Discoba</taxon>
        <taxon>Euglenozoa</taxon>
        <taxon>Kinetoplastea</taxon>
        <taxon>Metakinetoplastina</taxon>
        <taxon>Trypanosomatida</taxon>
        <taxon>Trypanosomatidae</taxon>
        <taxon>Trypanosoma</taxon>
    </lineage>
</organism>
<accession>A0A1X0P776</accession>
<dbReference type="InterPro" id="IPR019531">
    <property type="entry name" value="Pmp4"/>
</dbReference>
<dbReference type="GeneID" id="39981230"/>
<dbReference type="Pfam" id="PF02466">
    <property type="entry name" value="Tim17"/>
    <property type="match status" value="1"/>
</dbReference>
<feature type="transmembrane region" description="Helical" evidence="1">
    <location>
        <begin position="158"/>
        <end position="176"/>
    </location>
</feature>
<dbReference type="PANTHER" id="PTHR15460">
    <property type="entry name" value="PEROXISOMAL MEMBRANE PROTEIN 4"/>
    <property type="match status" value="1"/>
</dbReference>